<keyword evidence="5" id="KW-0762">Sugar transport</keyword>
<feature type="domain" description="SLBB" evidence="16">
    <location>
        <begin position="194"/>
        <end position="271"/>
    </location>
</feature>
<evidence type="ECO:0000256" key="5">
    <source>
        <dbReference type="ARBA" id="ARBA00022597"/>
    </source>
</evidence>
<dbReference type="PROSITE" id="PS51257">
    <property type="entry name" value="PROKAR_LIPOPROTEIN"/>
    <property type="match status" value="1"/>
</dbReference>
<dbReference type="InterPro" id="IPR003715">
    <property type="entry name" value="Poly_export_N"/>
</dbReference>
<evidence type="ECO:0000256" key="10">
    <source>
        <dbReference type="ARBA" id="ARBA00023114"/>
    </source>
</evidence>
<gene>
    <name evidence="17" type="ORF">LCGC14_0649650</name>
</gene>
<evidence type="ECO:0000256" key="8">
    <source>
        <dbReference type="ARBA" id="ARBA00023047"/>
    </source>
</evidence>
<keyword evidence="7" id="KW-0732">Signal</keyword>
<evidence type="ECO:0000256" key="9">
    <source>
        <dbReference type="ARBA" id="ARBA00023065"/>
    </source>
</evidence>
<dbReference type="Pfam" id="PF02563">
    <property type="entry name" value="Poly_export"/>
    <property type="match status" value="1"/>
</dbReference>
<keyword evidence="3" id="KW-0813">Transport</keyword>
<accession>A0A0F9TIJ2</accession>
<evidence type="ECO:0000256" key="4">
    <source>
        <dbReference type="ARBA" id="ARBA00022452"/>
    </source>
</evidence>
<dbReference type="GO" id="GO:0015288">
    <property type="term" value="F:porin activity"/>
    <property type="evidence" value="ECO:0007669"/>
    <property type="project" value="UniProtKB-KW"/>
</dbReference>
<dbReference type="InterPro" id="IPR054765">
    <property type="entry name" value="SLBB_dom"/>
</dbReference>
<dbReference type="InterPro" id="IPR049712">
    <property type="entry name" value="Poly_export"/>
</dbReference>
<evidence type="ECO:0000256" key="11">
    <source>
        <dbReference type="ARBA" id="ARBA00023136"/>
    </source>
</evidence>
<keyword evidence="8" id="KW-0625">Polysaccharide transport</keyword>
<dbReference type="GO" id="GO:0046930">
    <property type="term" value="C:pore complex"/>
    <property type="evidence" value="ECO:0007669"/>
    <property type="project" value="UniProtKB-KW"/>
</dbReference>
<dbReference type="Pfam" id="PF22461">
    <property type="entry name" value="SLBB_2"/>
    <property type="match status" value="2"/>
</dbReference>
<feature type="domain" description="SLBB" evidence="16">
    <location>
        <begin position="335"/>
        <end position="423"/>
    </location>
</feature>
<evidence type="ECO:0000259" key="15">
    <source>
        <dbReference type="Pfam" id="PF02563"/>
    </source>
</evidence>
<protein>
    <submittedName>
        <fullName evidence="17">Uncharacterized protein</fullName>
    </submittedName>
</protein>
<keyword evidence="10" id="KW-0626">Porin</keyword>
<reference evidence="17" key="1">
    <citation type="journal article" date="2015" name="Nature">
        <title>Complex archaea that bridge the gap between prokaryotes and eukaryotes.</title>
        <authorList>
            <person name="Spang A."/>
            <person name="Saw J.H."/>
            <person name="Jorgensen S.L."/>
            <person name="Zaremba-Niedzwiedzka K."/>
            <person name="Martijn J."/>
            <person name="Lind A.E."/>
            <person name="van Eijk R."/>
            <person name="Schleper C."/>
            <person name="Guy L."/>
            <person name="Ettema T.J."/>
        </authorList>
    </citation>
    <scope>NUCLEOTIDE SEQUENCE</scope>
</reference>
<dbReference type="Gene3D" id="3.30.1950.10">
    <property type="entry name" value="wza like domain"/>
    <property type="match status" value="1"/>
</dbReference>
<comment type="caution">
    <text evidence="17">The sequence shown here is derived from an EMBL/GenBank/DDBJ whole genome shotgun (WGS) entry which is preliminary data.</text>
</comment>
<evidence type="ECO:0000256" key="1">
    <source>
        <dbReference type="ARBA" id="ARBA00004571"/>
    </source>
</evidence>
<proteinExistence type="inferred from homology"/>
<keyword evidence="6" id="KW-0812">Transmembrane</keyword>
<sequence length="452" mass="48957">MRYLLLAVLGLSLASCGSVYRAPKVVDGDARGTNVRVMALTAETVVQANKSAYAPQTLPAVFSQTTGTGSGLRGAGALPSTTIESQTRPNALELRLPPPADPGPYEIGVGDVVLLATPRSATSVEQLSGLLAAQNARQGYTVQDDGSINIPDVGRVRIAGLTIEDAEAALFQRLVENQIDPTFSLEIAEFNSRRVSIGGAVSKPTVVPVTLTPLYLEEALAAAGGITVEDQDYASIRLYRNGALYQIPLMELYSRVGLKKTRLLPGDSIFVDTEYWLNRAQAYFTQQITLAQTRQVSRQTALQQLQLEVSLRRADLEEARTNYQTRIDLGADNRQYVYLTGEVEKQSRFALPFERKANLADAIYDAGGIASATGDVSQVYVLRSSSDPRELGAVTAWHLDARNAANLALLPHFELRPDDIIFVAQQPVTRWSRAVTQIVPQIISAGATITGR</sequence>
<evidence type="ECO:0000256" key="13">
    <source>
        <dbReference type="ARBA" id="ARBA00023237"/>
    </source>
</evidence>
<dbReference type="PANTHER" id="PTHR33619">
    <property type="entry name" value="POLYSACCHARIDE EXPORT PROTEIN GFCE-RELATED"/>
    <property type="match status" value="1"/>
</dbReference>
<evidence type="ECO:0000256" key="7">
    <source>
        <dbReference type="ARBA" id="ARBA00022729"/>
    </source>
</evidence>
<evidence type="ECO:0000259" key="16">
    <source>
        <dbReference type="Pfam" id="PF22461"/>
    </source>
</evidence>
<keyword evidence="14" id="KW-0449">Lipoprotein</keyword>
<keyword evidence="4" id="KW-1134">Transmembrane beta strand</keyword>
<keyword evidence="11" id="KW-0472">Membrane</keyword>
<dbReference type="GO" id="GO:0006811">
    <property type="term" value="P:monoatomic ion transport"/>
    <property type="evidence" value="ECO:0007669"/>
    <property type="project" value="UniProtKB-KW"/>
</dbReference>
<evidence type="ECO:0000256" key="3">
    <source>
        <dbReference type="ARBA" id="ARBA00022448"/>
    </source>
</evidence>
<dbReference type="PANTHER" id="PTHR33619:SF3">
    <property type="entry name" value="POLYSACCHARIDE EXPORT PROTEIN GFCE-RELATED"/>
    <property type="match status" value="1"/>
</dbReference>
<dbReference type="AlphaFoldDB" id="A0A0F9TIJ2"/>
<evidence type="ECO:0000256" key="2">
    <source>
        <dbReference type="ARBA" id="ARBA00009450"/>
    </source>
</evidence>
<comment type="similarity">
    <text evidence="2">Belongs to the BexD/CtrA/VexA family.</text>
</comment>
<evidence type="ECO:0000313" key="17">
    <source>
        <dbReference type="EMBL" id="KKN48761.1"/>
    </source>
</evidence>
<comment type="subcellular location">
    <subcellularLocation>
        <location evidence="1">Cell outer membrane</location>
        <topology evidence="1">Multi-pass membrane protein</topology>
    </subcellularLocation>
</comment>
<dbReference type="EMBL" id="LAZR01001205">
    <property type="protein sequence ID" value="KKN48761.1"/>
    <property type="molecule type" value="Genomic_DNA"/>
</dbReference>
<evidence type="ECO:0000256" key="14">
    <source>
        <dbReference type="ARBA" id="ARBA00023288"/>
    </source>
</evidence>
<dbReference type="GO" id="GO:0015159">
    <property type="term" value="F:polysaccharide transmembrane transporter activity"/>
    <property type="evidence" value="ECO:0007669"/>
    <property type="project" value="InterPro"/>
</dbReference>
<keyword evidence="12" id="KW-0564">Palmitate</keyword>
<name>A0A0F9TIJ2_9ZZZZ</name>
<dbReference type="Gene3D" id="3.10.560.10">
    <property type="entry name" value="Outer membrane lipoprotein wza domain like"/>
    <property type="match status" value="3"/>
</dbReference>
<dbReference type="GO" id="GO:0009279">
    <property type="term" value="C:cell outer membrane"/>
    <property type="evidence" value="ECO:0007669"/>
    <property type="project" value="UniProtKB-SubCell"/>
</dbReference>
<evidence type="ECO:0000256" key="6">
    <source>
        <dbReference type="ARBA" id="ARBA00022692"/>
    </source>
</evidence>
<feature type="domain" description="Polysaccharide export protein N-terminal" evidence="15">
    <location>
        <begin position="101"/>
        <end position="187"/>
    </location>
</feature>
<keyword evidence="9" id="KW-0406">Ion transport</keyword>
<organism evidence="17">
    <name type="scientific">marine sediment metagenome</name>
    <dbReference type="NCBI Taxonomy" id="412755"/>
    <lineage>
        <taxon>unclassified sequences</taxon>
        <taxon>metagenomes</taxon>
        <taxon>ecological metagenomes</taxon>
    </lineage>
</organism>
<keyword evidence="13" id="KW-0998">Cell outer membrane</keyword>
<evidence type="ECO:0000256" key="12">
    <source>
        <dbReference type="ARBA" id="ARBA00023139"/>
    </source>
</evidence>